<evidence type="ECO:0008006" key="7">
    <source>
        <dbReference type="Google" id="ProtNLM"/>
    </source>
</evidence>
<accession>A0ABM3RDW0</accession>
<keyword evidence="1" id="KW-0540">Nuclease</keyword>
<dbReference type="PANTHER" id="PTHR13620">
    <property type="entry name" value="3-5 EXONUCLEASE"/>
    <property type="match status" value="1"/>
</dbReference>
<dbReference type="Proteomes" id="UP000813463">
    <property type="component" value="Chromosome 2"/>
</dbReference>
<reference evidence="4 5" key="2">
    <citation type="submission" date="2025-05" db="UniProtKB">
        <authorList>
            <consortium name="RefSeq"/>
        </authorList>
    </citation>
    <scope>IDENTIFICATION</scope>
    <source>
        <tissue evidence="4 5">Leaf</tissue>
    </source>
</reference>
<dbReference type="InterPro" id="IPR036397">
    <property type="entry name" value="RNaseH_sf"/>
</dbReference>
<evidence type="ECO:0000313" key="4">
    <source>
        <dbReference type="RefSeq" id="XP_056693808.1"/>
    </source>
</evidence>
<evidence type="ECO:0000313" key="3">
    <source>
        <dbReference type="Proteomes" id="UP000813463"/>
    </source>
</evidence>
<dbReference type="RefSeq" id="XP_056693808.1">
    <property type="nucleotide sequence ID" value="XM_056837830.1"/>
</dbReference>
<gene>
    <name evidence="4 5 6" type="primary">LOC110796177</name>
</gene>
<organism evidence="3 6">
    <name type="scientific">Spinacia oleracea</name>
    <name type="common">Spinach</name>
    <dbReference type="NCBI Taxonomy" id="3562"/>
    <lineage>
        <taxon>Eukaryota</taxon>
        <taxon>Viridiplantae</taxon>
        <taxon>Streptophyta</taxon>
        <taxon>Embryophyta</taxon>
        <taxon>Tracheophyta</taxon>
        <taxon>Spermatophyta</taxon>
        <taxon>Magnoliopsida</taxon>
        <taxon>eudicotyledons</taxon>
        <taxon>Gunneridae</taxon>
        <taxon>Pentapetalae</taxon>
        <taxon>Caryophyllales</taxon>
        <taxon>Chenopodiaceae</taxon>
        <taxon>Chenopodioideae</taxon>
        <taxon>Anserineae</taxon>
        <taxon>Spinacia</taxon>
    </lineage>
</organism>
<dbReference type="GeneID" id="110796177"/>
<evidence type="ECO:0000313" key="5">
    <source>
        <dbReference type="RefSeq" id="XP_056693809.1"/>
    </source>
</evidence>
<dbReference type="PANTHER" id="PTHR13620:SF80">
    <property type="entry name" value="3'-5' EXONUCLEASE DOMAIN-CONTAINING PROTEIN"/>
    <property type="match status" value="1"/>
</dbReference>
<name>A0ABM3RDW0_SPIOL</name>
<protein>
    <recommendedName>
        <fullName evidence="7">PH domain-containing protein</fullName>
    </recommendedName>
</protein>
<dbReference type="RefSeq" id="XP_056693809.1">
    <property type="nucleotide sequence ID" value="XM_056837831.1"/>
</dbReference>
<evidence type="ECO:0000256" key="2">
    <source>
        <dbReference type="ARBA" id="ARBA00022801"/>
    </source>
</evidence>
<evidence type="ECO:0000313" key="6">
    <source>
        <dbReference type="RefSeq" id="XP_056693810.1"/>
    </source>
</evidence>
<dbReference type="InterPro" id="IPR012337">
    <property type="entry name" value="RNaseH-like_sf"/>
</dbReference>
<proteinExistence type="predicted"/>
<dbReference type="InterPro" id="IPR051132">
    <property type="entry name" value="3-5_Exonuclease_domain"/>
</dbReference>
<keyword evidence="3" id="KW-1185">Reference proteome</keyword>
<dbReference type="RefSeq" id="XP_056693810.1">
    <property type="nucleotide sequence ID" value="XM_056837832.1"/>
</dbReference>
<dbReference type="Gene3D" id="3.30.420.10">
    <property type="entry name" value="Ribonuclease H-like superfamily/Ribonuclease H"/>
    <property type="match status" value="1"/>
</dbReference>
<dbReference type="SUPFAM" id="SSF53098">
    <property type="entry name" value="Ribonuclease H-like"/>
    <property type="match status" value="1"/>
</dbReference>
<keyword evidence="2" id="KW-0378">Hydrolase</keyword>
<sequence length="246" mass="28359">MAMETKVQKDGESYLITIGDKLITTTWARTESAAKKWISQVQKMYKKNNKNKKQPMVVGLWADRSINYPNGRYTYWTTKSKFIHKNHPYEVIILCAGDQCLMWEIEVQLRKPYDLESGYLLIQQPKILKDFLSNDRTTVVGVELNTMVKKLQNGTDFAIHKQVEIRDLVEAKLGKIETQGEFAKKSNVWSLVKPVLGTEMEVVKPKQVPWFSEKSRDVFSEELVKYGSIEAFLVAEMGSKLLKDKS</sequence>
<evidence type="ECO:0000256" key="1">
    <source>
        <dbReference type="ARBA" id="ARBA00022722"/>
    </source>
</evidence>
<reference evidence="3" key="1">
    <citation type="journal article" date="2021" name="Nat. Commun.">
        <title>Genomic analyses provide insights into spinach domestication and the genetic basis of agronomic traits.</title>
        <authorList>
            <person name="Cai X."/>
            <person name="Sun X."/>
            <person name="Xu C."/>
            <person name="Sun H."/>
            <person name="Wang X."/>
            <person name="Ge C."/>
            <person name="Zhang Z."/>
            <person name="Wang Q."/>
            <person name="Fei Z."/>
            <person name="Jiao C."/>
            <person name="Wang Q."/>
        </authorList>
    </citation>
    <scope>NUCLEOTIDE SEQUENCE [LARGE SCALE GENOMIC DNA]</scope>
    <source>
        <strain evidence="3">cv. Varoflay</strain>
    </source>
</reference>